<evidence type="ECO:0000313" key="2">
    <source>
        <dbReference type="Proteomes" id="UP001444661"/>
    </source>
</evidence>
<dbReference type="EMBL" id="JAQQWK010000011">
    <property type="protein sequence ID" value="KAK8023893.1"/>
    <property type="molecule type" value="Genomic_DNA"/>
</dbReference>
<gene>
    <name evidence="1" type="ORF">PG993_011959</name>
</gene>
<evidence type="ECO:0000313" key="1">
    <source>
        <dbReference type="EMBL" id="KAK8023893.1"/>
    </source>
</evidence>
<dbReference type="Proteomes" id="UP001444661">
    <property type="component" value="Unassembled WGS sequence"/>
</dbReference>
<proteinExistence type="predicted"/>
<protein>
    <submittedName>
        <fullName evidence="1">Uncharacterized protein</fullName>
    </submittedName>
</protein>
<organism evidence="1 2">
    <name type="scientific">Apiospora rasikravindrae</name>
    <dbReference type="NCBI Taxonomy" id="990691"/>
    <lineage>
        <taxon>Eukaryota</taxon>
        <taxon>Fungi</taxon>
        <taxon>Dikarya</taxon>
        <taxon>Ascomycota</taxon>
        <taxon>Pezizomycotina</taxon>
        <taxon>Sordariomycetes</taxon>
        <taxon>Xylariomycetidae</taxon>
        <taxon>Amphisphaeriales</taxon>
        <taxon>Apiosporaceae</taxon>
        <taxon>Apiospora</taxon>
    </lineage>
</organism>
<accession>A0ABR1S181</accession>
<keyword evidence="2" id="KW-1185">Reference proteome</keyword>
<comment type="caution">
    <text evidence="1">The sequence shown here is derived from an EMBL/GenBank/DDBJ whole genome shotgun (WGS) entry which is preliminary data.</text>
</comment>
<name>A0ABR1S181_9PEZI</name>
<sequence length="83" mass="9459">MSLEGFGHRPCQITAIQGPIQTKCDRREYFTYLLVTLLVGISTPVKNTLDFIFDIWRKGEIVAPFATANPKSIQPYIGWESRL</sequence>
<reference evidence="1 2" key="1">
    <citation type="submission" date="2023-01" db="EMBL/GenBank/DDBJ databases">
        <title>Analysis of 21 Apiospora genomes using comparative genomics revels a genus with tremendous synthesis potential of carbohydrate active enzymes and secondary metabolites.</title>
        <authorList>
            <person name="Sorensen T."/>
        </authorList>
    </citation>
    <scope>NUCLEOTIDE SEQUENCE [LARGE SCALE GENOMIC DNA]</scope>
    <source>
        <strain evidence="1 2">CBS 33761</strain>
    </source>
</reference>